<accession>A0A5J4VVQ1</accession>
<comment type="caution">
    <text evidence="1">The sequence shown here is derived from an EMBL/GenBank/DDBJ whole genome shotgun (WGS) entry which is preliminary data.</text>
</comment>
<sequence>MYAPIPGYQKPSSIDELALLAETLGQQLANKNHDGVLECFNKIR</sequence>
<dbReference type="EMBL" id="SNRW01004744">
    <property type="protein sequence ID" value="KAA6386572.1"/>
    <property type="molecule type" value="Genomic_DNA"/>
</dbReference>
<evidence type="ECO:0000313" key="2">
    <source>
        <dbReference type="Proteomes" id="UP000324800"/>
    </source>
</evidence>
<dbReference type="AlphaFoldDB" id="A0A5J4VVQ1"/>
<feature type="non-terminal residue" evidence="1">
    <location>
        <position position="44"/>
    </location>
</feature>
<proteinExistence type="predicted"/>
<gene>
    <name evidence="1" type="ORF">EZS28_017896</name>
</gene>
<organism evidence="1 2">
    <name type="scientific">Streblomastix strix</name>
    <dbReference type="NCBI Taxonomy" id="222440"/>
    <lineage>
        <taxon>Eukaryota</taxon>
        <taxon>Metamonada</taxon>
        <taxon>Preaxostyla</taxon>
        <taxon>Oxymonadida</taxon>
        <taxon>Streblomastigidae</taxon>
        <taxon>Streblomastix</taxon>
    </lineage>
</organism>
<evidence type="ECO:0000313" key="1">
    <source>
        <dbReference type="EMBL" id="KAA6386572.1"/>
    </source>
</evidence>
<dbReference type="Proteomes" id="UP000324800">
    <property type="component" value="Unassembled WGS sequence"/>
</dbReference>
<name>A0A5J4VVQ1_9EUKA</name>
<reference evidence="1 2" key="1">
    <citation type="submission" date="2019-03" db="EMBL/GenBank/DDBJ databases">
        <title>Single cell metagenomics reveals metabolic interactions within the superorganism composed of flagellate Streblomastix strix and complex community of Bacteroidetes bacteria on its surface.</title>
        <authorList>
            <person name="Treitli S.C."/>
            <person name="Kolisko M."/>
            <person name="Husnik F."/>
            <person name="Keeling P."/>
            <person name="Hampl V."/>
        </authorList>
    </citation>
    <scope>NUCLEOTIDE SEQUENCE [LARGE SCALE GENOMIC DNA]</scope>
    <source>
        <strain evidence="1">ST1C</strain>
    </source>
</reference>
<protein>
    <submittedName>
        <fullName evidence="1">Uncharacterized protein</fullName>
    </submittedName>
</protein>